<reference evidence="1" key="1">
    <citation type="submission" date="2020-09" db="EMBL/GenBank/DDBJ databases">
        <authorList>
            <person name="Yoon J.-W."/>
        </authorList>
    </citation>
    <scope>NUCLEOTIDE SEQUENCE</scope>
    <source>
        <strain evidence="1">KMU-158</strain>
    </source>
</reference>
<evidence type="ECO:0000313" key="2">
    <source>
        <dbReference type="Proteomes" id="UP000610558"/>
    </source>
</evidence>
<dbReference type="Proteomes" id="UP000610558">
    <property type="component" value="Unassembled WGS sequence"/>
</dbReference>
<dbReference type="EMBL" id="JACXLD010000015">
    <property type="protein sequence ID" value="MBD2860205.1"/>
    <property type="molecule type" value="Genomic_DNA"/>
</dbReference>
<name>A0A927C2P6_9GAMM</name>
<sequence length="120" mass="13676">MSLRVSEDLSDTRMLGRLPLILKLRQNCTPTPTTSRSNLLSAADWQDIEGVEIERNVFLVRCDSALLDFRAKFGPIRHSSMQQFNMMATQASYQDLPVVRVIFAPFLINGFYPIQDNIVI</sequence>
<evidence type="ECO:0000313" key="1">
    <source>
        <dbReference type="EMBL" id="MBD2860205.1"/>
    </source>
</evidence>
<dbReference type="AlphaFoldDB" id="A0A927C2P6"/>
<keyword evidence="2" id="KW-1185">Reference proteome</keyword>
<gene>
    <name evidence="1" type="ORF">IB286_14480</name>
</gene>
<organism evidence="1 2">
    <name type="scientific">Spongiibacter pelagi</name>
    <dbReference type="NCBI Taxonomy" id="2760804"/>
    <lineage>
        <taxon>Bacteria</taxon>
        <taxon>Pseudomonadati</taxon>
        <taxon>Pseudomonadota</taxon>
        <taxon>Gammaproteobacteria</taxon>
        <taxon>Cellvibrionales</taxon>
        <taxon>Spongiibacteraceae</taxon>
        <taxon>Spongiibacter</taxon>
    </lineage>
</organism>
<protein>
    <submittedName>
        <fullName evidence="1">Uncharacterized protein</fullName>
    </submittedName>
</protein>
<comment type="caution">
    <text evidence="1">The sequence shown here is derived from an EMBL/GenBank/DDBJ whole genome shotgun (WGS) entry which is preliminary data.</text>
</comment>
<accession>A0A927C2P6</accession>
<dbReference type="RefSeq" id="WP_190766776.1">
    <property type="nucleotide sequence ID" value="NZ_JACXLD010000015.1"/>
</dbReference>
<proteinExistence type="predicted"/>